<evidence type="ECO:0000256" key="2">
    <source>
        <dbReference type="ARBA" id="ARBA00006521"/>
    </source>
</evidence>
<dbReference type="InterPro" id="IPR051536">
    <property type="entry name" value="UDG_Type-4/5"/>
</dbReference>
<keyword evidence="6" id="KW-0479">Metal-binding</keyword>
<evidence type="ECO:0000256" key="10">
    <source>
        <dbReference type="ARBA" id="ARBA00023014"/>
    </source>
</evidence>
<evidence type="ECO:0000256" key="9">
    <source>
        <dbReference type="ARBA" id="ARBA00023004"/>
    </source>
</evidence>
<evidence type="ECO:0000256" key="3">
    <source>
        <dbReference type="ARBA" id="ARBA00012030"/>
    </source>
</evidence>
<keyword evidence="10" id="KW-0411">Iron-sulfur</keyword>
<evidence type="ECO:0000256" key="5">
    <source>
        <dbReference type="ARBA" id="ARBA00022485"/>
    </source>
</evidence>
<dbReference type="InterPro" id="IPR036895">
    <property type="entry name" value="Uracil-DNA_glycosylase-like_sf"/>
</dbReference>
<evidence type="ECO:0000256" key="7">
    <source>
        <dbReference type="ARBA" id="ARBA00022763"/>
    </source>
</evidence>
<dbReference type="CDD" id="cd10030">
    <property type="entry name" value="UDG-F4_TTUDGA_SPO1dp_like"/>
    <property type="match status" value="1"/>
</dbReference>
<keyword evidence="9" id="KW-0408">Iron</keyword>
<reference evidence="13 14" key="1">
    <citation type="journal article" date="2024" name="Microbiol. Immunol.">
        <title>Discovery of a novel spotted fever group Rickettsia, 'Candidatus Rickettsia kedanie,' in unfed larval chigger mites, Leptotrombidium scutellare.</title>
        <authorList>
            <person name="Ogawa M."/>
            <person name="Matsutani M."/>
            <person name="Katayama T."/>
            <person name="Takada N."/>
            <person name="Noda S."/>
            <person name="Takahashi M."/>
            <person name="Kageyama D."/>
            <person name="Hanaoka N."/>
            <person name="Ebihara H."/>
        </authorList>
    </citation>
    <scope>NUCLEOTIDE SEQUENCE [LARGE SCALE GENOMIC DNA]</scope>
    <source>
        <strain evidence="13 14">KNCP2-13</strain>
    </source>
</reference>
<evidence type="ECO:0000313" key="13">
    <source>
        <dbReference type="EMBL" id="GAA5251942.1"/>
    </source>
</evidence>
<evidence type="ECO:0000259" key="12">
    <source>
        <dbReference type="SMART" id="SM00986"/>
    </source>
</evidence>
<evidence type="ECO:0000256" key="4">
    <source>
        <dbReference type="ARBA" id="ARBA00019403"/>
    </source>
</evidence>
<keyword evidence="5" id="KW-0004">4Fe-4S</keyword>
<evidence type="ECO:0000256" key="8">
    <source>
        <dbReference type="ARBA" id="ARBA00022801"/>
    </source>
</evidence>
<comment type="caution">
    <text evidence="13">The sequence shown here is derived from an EMBL/GenBank/DDBJ whole genome shotgun (WGS) entry which is preliminary data.</text>
</comment>
<proteinExistence type="inferred from homology"/>
<dbReference type="InterPro" id="IPR005122">
    <property type="entry name" value="Uracil-DNA_glycosylase-like"/>
</dbReference>
<dbReference type="PANTHER" id="PTHR33693">
    <property type="entry name" value="TYPE-5 URACIL-DNA GLYCOSYLASE"/>
    <property type="match status" value="1"/>
</dbReference>
<keyword evidence="11" id="KW-0234">DNA repair</keyword>
<gene>
    <name evidence="13" type="ORF">KNCP2_02300</name>
</gene>
<dbReference type="Proteomes" id="UP001628124">
    <property type="component" value="Unassembled WGS sequence"/>
</dbReference>
<dbReference type="Pfam" id="PF03167">
    <property type="entry name" value="UDG"/>
    <property type="match status" value="1"/>
</dbReference>
<protein>
    <recommendedName>
        <fullName evidence="4">Type-4 uracil-DNA glycosylase</fullName>
        <ecNumber evidence="3">3.2.2.27</ecNumber>
    </recommendedName>
</protein>
<feature type="domain" description="Uracil-DNA glycosylase-like" evidence="12">
    <location>
        <begin position="162"/>
        <end position="315"/>
    </location>
</feature>
<dbReference type="NCBIfam" id="TIGR01045">
    <property type="entry name" value="RPE1"/>
    <property type="match status" value="1"/>
</dbReference>
<evidence type="ECO:0000313" key="14">
    <source>
        <dbReference type="Proteomes" id="UP001628124"/>
    </source>
</evidence>
<dbReference type="SMART" id="SM00987">
    <property type="entry name" value="UreE_C"/>
    <property type="match status" value="1"/>
</dbReference>
<dbReference type="SMART" id="SM00986">
    <property type="entry name" value="UDG"/>
    <property type="match status" value="1"/>
</dbReference>
<sequence>MLLSSFGTLYVNIFYFKIMSNTLKWLSAIGVEYYCSEHPPKLKVCNNTELTEKSQVKLMSTKKTAFNTNRNLSKFPYREEFKGDTSPRTSAYTKVCEVEGLGSASKFPLEVGCGKISNDKVHDNITLARSLADNANNIEELKESLLNFNGCELKKFATNTVFGDGNLEAKIMLIGEAPGSTEDLKGIPFCGESGNLLDNMLHAIGISRKNNAYITNTVFWRPPANRQPTLEEVDICKPFVEKHIALISPKLIILVGSTATTSLLGKNSGITKIRQEYYFYTNKYLSAPIETTAIFHPAYLLRQPMQKRTSWYDLLKIKEYLVNTGLLIN</sequence>
<dbReference type="InterPro" id="IPR005728">
    <property type="entry name" value="RPE1"/>
</dbReference>
<evidence type="ECO:0000256" key="6">
    <source>
        <dbReference type="ARBA" id="ARBA00022723"/>
    </source>
</evidence>
<dbReference type="NCBIfam" id="TIGR00758">
    <property type="entry name" value="UDG_fam4"/>
    <property type="match status" value="1"/>
</dbReference>
<name>A0ABP9TUR7_9RICK</name>
<accession>A0ABP9TUR7</accession>
<dbReference type="SUPFAM" id="SSF52141">
    <property type="entry name" value="Uracil-DNA glycosylase-like"/>
    <property type="match status" value="1"/>
</dbReference>
<dbReference type="Gene3D" id="3.40.470.10">
    <property type="entry name" value="Uracil-DNA glycosylase-like domain"/>
    <property type="match status" value="1"/>
</dbReference>
<dbReference type="EMBL" id="BAABMM010000011">
    <property type="protein sequence ID" value="GAA5251942.1"/>
    <property type="molecule type" value="Genomic_DNA"/>
</dbReference>
<dbReference type="PANTHER" id="PTHR33693:SF1">
    <property type="entry name" value="TYPE-4 URACIL-DNA GLYCOSYLASE"/>
    <property type="match status" value="1"/>
</dbReference>
<dbReference type="InterPro" id="IPR005273">
    <property type="entry name" value="Ura-DNA_glyco_family4"/>
</dbReference>
<comment type="similarity">
    <text evidence="2">Belongs to the uracil-DNA glycosylase (UDG) superfamily. Type 4 (UDGa) family.</text>
</comment>
<dbReference type="EC" id="3.2.2.27" evidence="3"/>
<organism evidence="13 14">
    <name type="scientific">Candidatus Rickettsia kedanie</name>
    <dbReference type="NCBI Taxonomy" id="3115352"/>
    <lineage>
        <taxon>Bacteria</taxon>
        <taxon>Pseudomonadati</taxon>
        <taxon>Pseudomonadota</taxon>
        <taxon>Alphaproteobacteria</taxon>
        <taxon>Rickettsiales</taxon>
        <taxon>Rickettsiaceae</taxon>
        <taxon>Rickettsieae</taxon>
        <taxon>Rickettsia</taxon>
        <taxon>spotted fever group</taxon>
    </lineage>
</organism>
<comment type="catalytic activity">
    <reaction evidence="1">
        <text>Hydrolyzes single-stranded DNA or mismatched double-stranded DNA and polynucleotides, releasing free uracil.</text>
        <dbReference type="EC" id="3.2.2.27"/>
    </reaction>
</comment>
<keyword evidence="8" id="KW-0378">Hydrolase</keyword>
<evidence type="ECO:0000256" key="11">
    <source>
        <dbReference type="ARBA" id="ARBA00023204"/>
    </source>
</evidence>
<keyword evidence="7" id="KW-0227">DNA damage</keyword>
<keyword evidence="14" id="KW-1185">Reference proteome</keyword>
<evidence type="ECO:0000256" key="1">
    <source>
        <dbReference type="ARBA" id="ARBA00001400"/>
    </source>
</evidence>